<proteinExistence type="inferred from homology"/>
<dbReference type="EMBL" id="KV454475">
    <property type="protein sequence ID" value="ODV64029.1"/>
    <property type="molecule type" value="Genomic_DNA"/>
</dbReference>
<dbReference type="FunCoup" id="A0A1D2VR12">
    <property type="interactions" value="1374"/>
</dbReference>
<dbReference type="FunFam" id="3.40.640.10:FF:000027">
    <property type="entry name" value="Serine--pyruvate aminotransferase, mitochondrial"/>
    <property type="match status" value="1"/>
</dbReference>
<dbReference type="InterPro" id="IPR015422">
    <property type="entry name" value="PyrdxlP-dep_Trfase_small"/>
</dbReference>
<evidence type="ECO:0000256" key="8">
    <source>
        <dbReference type="PIRSR" id="PIRSR000524-50"/>
    </source>
</evidence>
<dbReference type="PANTHER" id="PTHR21152">
    <property type="entry name" value="AMINOTRANSFERASE CLASS V"/>
    <property type="match status" value="1"/>
</dbReference>
<evidence type="ECO:0000256" key="4">
    <source>
        <dbReference type="ARBA" id="ARBA00022576"/>
    </source>
</evidence>
<evidence type="ECO:0000256" key="2">
    <source>
        <dbReference type="ARBA" id="ARBA00009236"/>
    </source>
</evidence>
<evidence type="ECO:0000256" key="7">
    <source>
        <dbReference type="PIRSR" id="PIRSR000524-1"/>
    </source>
</evidence>
<reference evidence="11" key="1">
    <citation type="submission" date="2016-05" db="EMBL/GenBank/DDBJ databases">
        <title>Comparative genomics of biotechnologically important yeasts.</title>
        <authorList>
            <consortium name="DOE Joint Genome Institute"/>
            <person name="Riley R."/>
            <person name="Haridas S."/>
            <person name="Wolfe K.H."/>
            <person name="Lopes M.R."/>
            <person name="Hittinger C.T."/>
            <person name="Goker M."/>
            <person name="Salamov A."/>
            <person name="Wisecaver J."/>
            <person name="Long T.M."/>
            <person name="Aerts A.L."/>
            <person name="Barry K."/>
            <person name="Choi C."/>
            <person name="Clum A."/>
            <person name="Coughlan A.Y."/>
            <person name="Deshpande S."/>
            <person name="Douglass A.P."/>
            <person name="Hanson S.J."/>
            <person name="Klenk H.-P."/>
            <person name="Labutti K."/>
            <person name="Lapidus A."/>
            <person name="Lindquist E."/>
            <person name="Lipzen A."/>
            <person name="Meier-Kolthoff J.P."/>
            <person name="Ohm R.A."/>
            <person name="Otillar R.P."/>
            <person name="Pangilinan J."/>
            <person name="Peng Y."/>
            <person name="Rokas A."/>
            <person name="Rosa C.A."/>
            <person name="Scheuner C."/>
            <person name="Sibirny A.A."/>
            <person name="Slot J.C."/>
            <person name="Stielow J.B."/>
            <person name="Sun H."/>
            <person name="Kurtzman C.P."/>
            <person name="Blackwell M."/>
            <person name="Grigoriev I.V."/>
            <person name="Jeffries T.W."/>
        </authorList>
    </citation>
    <scope>NUCLEOTIDE SEQUENCE [LARGE SCALE GENOMIC DNA]</scope>
    <source>
        <strain evidence="11">DSM 1968</strain>
    </source>
</reference>
<dbReference type="PANTHER" id="PTHR21152:SF24">
    <property type="entry name" value="ALANINE--GLYOXYLATE AMINOTRANSFERASE 1"/>
    <property type="match status" value="1"/>
</dbReference>
<dbReference type="STRING" id="1344418.A0A1D2VR12"/>
<dbReference type="AlphaFoldDB" id="A0A1D2VR12"/>
<keyword evidence="11" id="KW-1185">Reference proteome</keyword>
<keyword evidence="6 8" id="KW-0663">Pyridoxal phosphate</keyword>
<protein>
    <recommendedName>
        <fullName evidence="3">alanine--glyoxylate transaminase</fullName>
        <ecNumber evidence="3">2.6.1.44</ecNumber>
    </recommendedName>
</protein>
<gene>
    <name evidence="10" type="ORF">ASCRUDRAFT_101546</name>
</gene>
<feature type="binding site" evidence="7">
    <location>
        <position position="349"/>
    </location>
    <ligand>
        <name>substrate</name>
    </ligand>
</feature>
<dbReference type="GO" id="GO:0005777">
    <property type="term" value="C:peroxisome"/>
    <property type="evidence" value="ECO:0007669"/>
    <property type="project" value="TreeGrafter"/>
</dbReference>
<dbReference type="RefSeq" id="XP_020050336.1">
    <property type="nucleotide sequence ID" value="XM_020188530.1"/>
</dbReference>
<evidence type="ECO:0000256" key="1">
    <source>
        <dbReference type="ARBA" id="ARBA00001933"/>
    </source>
</evidence>
<keyword evidence="5 10" id="KW-0808">Transferase</keyword>
<comment type="cofactor">
    <cofactor evidence="1 8">
        <name>pyridoxal 5'-phosphate</name>
        <dbReference type="ChEBI" id="CHEBI:597326"/>
    </cofactor>
</comment>
<dbReference type="GO" id="GO:0008453">
    <property type="term" value="F:alanine-glyoxylate transaminase activity"/>
    <property type="evidence" value="ECO:0007669"/>
    <property type="project" value="UniProtKB-EC"/>
</dbReference>
<organism evidence="10 11">
    <name type="scientific">Ascoidea rubescens DSM 1968</name>
    <dbReference type="NCBI Taxonomy" id="1344418"/>
    <lineage>
        <taxon>Eukaryota</taxon>
        <taxon>Fungi</taxon>
        <taxon>Dikarya</taxon>
        <taxon>Ascomycota</taxon>
        <taxon>Saccharomycotina</taxon>
        <taxon>Saccharomycetes</taxon>
        <taxon>Ascoideaceae</taxon>
        <taxon>Ascoidea</taxon>
    </lineage>
</organism>
<evidence type="ECO:0000256" key="6">
    <source>
        <dbReference type="ARBA" id="ARBA00022898"/>
    </source>
</evidence>
<keyword evidence="4" id="KW-0032">Aminotransferase</keyword>
<dbReference type="Gene3D" id="3.90.1150.10">
    <property type="entry name" value="Aspartate Aminotransferase, domain 1"/>
    <property type="match status" value="1"/>
</dbReference>
<evidence type="ECO:0000256" key="3">
    <source>
        <dbReference type="ARBA" id="ARBA00013049"/>
    </source>
</evidence>
<comment type="similarity">
    <text evidence="2">Belongs to the class-V pyridoxal-phosphate-dependent aminotransferase family.</text>
</comment>
<dbReference type="Gene3D" id="3.40.640.10">
    <property type="entry name" value="Type I PLP-dependent aspartate aminotransferase-like (Major domain)"/>
    <property type="match status" value="1"/>
</dbReference>
<dbReference type="PIRSF" id="PIRSF000524">
    <property type="entry name" value="SPT"/>
    <property type="match status" value="1"/>
</dbReference>
<evidence type="ECO:0000313" key="11">
    <source>
        <dbReference type="Proteomes" id="UP000095038"/>
    </source>
</evidence>
<evidence type="ECO:0000313" key="10">
    <source>
        <dbReference type="EMBL" id="ODV64029.1"/>
    </source>
</evidence>
<dbReference type="GeneID" id="30962166"/>
<evidence type="ECO:0000259" key="9">
    <source>
        <dbReference type="Pfam" id="PF00266"/>
    </source>
</evidence>
<dbReference type="InterPro" id="IPR015424">
    <property type="entry name" value="PyrdxlP-dep_Trfase"/>
</dbReference>
<accession>A0A1D2VR12</accession>
<dbReference type="Proteomes" id="UP000095038">
    <property type="component" value="Unassembled WGS sequence"/>
</dbReference>
<dbReference type="EC" id="2.6.1.44" evidence="3"/>
<dbReference type="InParanoid" id="A0A1D2VR12"/>
<dbReference type="InterPro" id="IPR015421">
    <property type="entry name" value="PyrdxlP-dep_Trfase_major"/>
</dbReference>
<dbReference type="OrthoDB" id="7403325at2759"/>
<dbReference type="GO" id="GO:0004760">
    <property type="term" value="F:L-serine-pyruvate transaminase activity"/>
    <property type="evidence" value="ECO:0007669"/>
    <property type="project" value="TreeGrafter"/>
</dbReference>
<dbReference type="InterPro" id="IPR000192">
    <property type="entry name" value="Aminotrans_V_dom"/>
</dbReference>
<dbReference type="InterPro" id="IPR024169">
    <property type="entry name" value="SP_NH2Trfase/AEP_transaminase"/>
</dbReference>
<dbReference type="GO" id="GO:0019265">
    <property type="term" value="P:glycine biosynthetic process, by transamination of glyoxylate"/>
    <property type="evidence" value="ECO:0007669"/>
    <property type="project" value="EnsemblFungi"/>
</dbReference>
<feature type="modified residue" description="N6-(pyridoxal phosphate)lysine" evidence="8">
    <location>
        <position position="199"/>
    </location>
</feature>
<dbReference type="Pfam" id="PF00266">
    <property type="entry name" value="Aminotran_5"/>
    <property type="match status" value="1"/>
</dbReference>
<dbReference type="SUPFAM" id="SSF53383">
    <property type="entry name" value="PLP-dependent transferases"/>
    <property type="match status" value="1"/>
</dbReference>
<name>A0A1D2VR12_9ASCO</name>
<sequence>MSFHQADHNLLMIPGSIEVSDKVLLANASPSLSHTHQPFIGIFQSVLQNLRKLLKSTNPNDQAYVLSGSGTLGWDIVASNLIQPNENALLLSTGFFSDSFADCLTTYGAKVDKLVAPLGGVVSYDLIEKQLASKNYKIITITHVDTSTAVVSNLEEISKVVKKVSPETLIIVDGVCSVAVEDIQFDNWGLDFVLTASQKAIGVPPGLCILFASERAVNTALNRSTSSTFFASLKRWHPIMQNYENNKPSYFATPSCQLINALNTSLNEILSKDLDQRFAKHISSSIFLKSSLKDLGLELVSKEKVGANGLTAAYFPKGIDGSLFLSSIYKKGIVLAGGIHKDIVGKYFRIGHMGVSVVERDDVELVLSAIKETLSELGYSK</sequence>
<evidence type="ECO:0000256" key="5">
    <source>
        <dbReference type="ARBA" id="ARBA00022679"/>
    </source>
</evidence>
<feature type="domain" description="Aminotransferase class V" evidence="9">
    <location>
        <begin position="26"/>
        <end position="340"/>
    </location>
</feature>